<dbReference type="InterPro" id="IPR051938">
    <property type="entry name" value="Apopto_cytoskel_mod"/>
</dbReference>
<feature type="compositionally biased region" description="Polar residues" evidence="2">
    <location>
        <begin position="159"/>
        <end position="168"/>
    </location>
</feature>
<comment type="caution">
    <text evidence="4">The sequence shown here is derived from an EMBL/GenBank/DDBJ whole genome shotgun (WGS) entry which is preliminary data.</text>
</comment>
<dbReference type="PRINTS" id="PR00625">
    <property type="entry name" value="JDOMAIN"/>
</dbReference>
<accession>A0A9P6TB86</accession>
<feature type="compositionally biased region" description="Pro residues" evidence="2">
    <location>
        <begin position="183"/>
        <end position="195"/>
    </location>
</feature>
<dbReference type="CDD" id="cd06257">
    <property type="entry name" value="DnaJ"/>
    <property type="match status" value="1"/>
</dbReference>
<evidence type="ECO:0000259" key="3">
    <source>
        <dbReference type="PROSITE" id="PS50076"/>
    </source>
</evidence>
<evidence type="ECO:0000256" key="2">
    <source>
        <dbReference type="SAM" id="MobiDB-lite"/>
    </source>
</evidence>
<dbReference type="InterPro" id="IPR001623">
    <property type="entry name" value="DnaJ_domain"/>
</dbReference>
<feature type="domain" description="J" evidence="3">
    <location>
        <begin position="73"/>
        <end position="138"/>
    </location>
</feature>
<dbReference type="PANTHER" id="PTHR44145">
    <property type="entry name" value="DNAJ HOMOLOG SUBFAMILY A MEMBER 3, MITOCHONDRIAL"/>
    <property type="match status" value="1"/>
</dbReference>
<dbReference type="Pfam" id="PF00226">
    <property type="entry name" value="DnaJ"/>
    <property type="match status" value="1"/>
</dbReference>
<name>A0A9P6TB86_9BASI</name>
<dbReference type="OrthoDB" id="2500501at2759"/>
<evidence type="ECO:0000256" key="1">
    <source>
        <dbReference type="ARBA" id="ARBA00023186"/>
    </source>
</evidence>
<feature type="region of interest" description="Disordered" evidence="2">
    <location>
        <begin position="217"/>
        <end position="252"/>
    </location>
</feature>
<feature type="compositionally biased region" description="Low complexity" evidence="2">
    <location>
        <begin position="224"/>
        <end position="234"/>
    </location>
</feature>
<evidence type="ECO:0000313" key="4">
    <source>
        <dbReference type="EMBL" id="KAG0145390.1"/>
    </source>
</evidence>
<sequence>MLHSTHPWRISSTKHRSLPSHLSFCLNPVPGSSVSACWKCSIVTSSRIRRKIPGFDYGSLRSFSNSSSYYQIDHYATLGLKRTASPKQIKLKFYQLSKEHHPDLNPQDAGSAELFKNFAHAYSILSDPVARADHDLTLSRLRRPQTQTYDPQFDPYANPVSQHTNATRRAQAHYAWNARRPPQSRPSPNSHPIPSQPNLSQIDRHEFEATMARFSRLADRRTQSHSQQSKSISKFDTNHTSSNHHQLRPPITKLEPKPQTVKQAFRLAVLLTMMCWLGTKFGPT</sequence>
<dbReference type="PROSITE" id="PS50076">
    <property type="entry name" value="DNAJ_2"/>
    <property type="match status" value="1"/>
</dbReference>
<dbReference type="InterPro" id="IPR036869">
    <property type="entry name" value="J_dom_sf"/>
</dbReference>
<dbReference type="SMART" id="SM00271">
    <property type="entry name" value="DnaJ"/>
    <property type="match status" value="1"/>
</dbReference>
<organism evidence="4 5">
    <name type="scientific">Cronartium quercuum f. sp. fusiforme G11</name>
    <dbReference type="NCBI Taxonomy" id="708437"/>
    <lineage>
        <taxon>Eukaryota</taxon>
        <taxon>Fungi</taxon>
        <taxon>Dikarya</taxon>
        <taxon>Basidiomycota</taxon>
        <taxon>Pucciniomycotina</taxon>
        <taxon>Pucciniomycetes</taxon>
        <taxon>Pucciniales</taxon>
        <taxon>Coleosporiaceae</taxon>
        <taxon>Cronartium</taxon>
    </lineage>
</organism>
<dbReference type="Gene3D" id="1.10.287.110">
    <property type="entry name" value="DnaJ domain"/>
    <property type="match status" value="1"/>
</dbReference>
<dbReference type="Proteomes" id="UP000886653">
    <property type="component" value="Unassembled WGS sequence"/>
</dbReference>
<keyword evidence="1" id="KW-0143">Chaperone</keyword>
<dbReference type="AlphaFoldDB" id="A0A9P6TB86"/>
<dbReference type="PANTHER" id="PTHR44145:SF3">
    <property type="entry name" value="DNAJ HOMOLOG SUBFAMILY A MEMBER 3, MITOCHONDRIAL"/>
    <property type="match status" value="1"/>
</dbReference>
<evidence type="ECO:0000313" key="5">
    <source>
        <dbReference type="Proteomes" id="UP000886653"/>
    </source>
</evidence>
<proteinExistence type="predicted"/>
<gene>
    <name evidence="4" type="ORF">CROQUDRAFT_133756</name>
</gene>
<protein>
    <recommendedName>
        <fullName evidence="3">J domain-containing protein</fullName>
    </recommendedName>
</protein>
<reference evidence="4" key="1">
    <citation type="submission" date="2013-11" db="EMBL/GenBank/DDBJ databases">
        <title>Genome sequence of the fusiform rust pathogen reveals effectors for host alternation and coevolution with pine.</title>
        <authorList>
            <consortium name="DOE Joint Genome Institute"/>
            <person name="Smith K."/>
            <person name="Pendleton A."/>
            <person name="Kubisiak T."/>
            <person name="Anderson C."/>
            <person name="Salamov A."/>
            <person name="Aerts A."/>
            <person name="Riley R."/>
            <person name="Clum A."/>
            <person name="Lindquist E."/>
            <person name="Ence D."/>
            <person name="Campbell M."/>
            <person name="Kronenberg Z."/>
            <person name="Feau N."/>
            <person name="Dhillon B."/>
            <person name="Hamelin R."/>
            <person name="Burleigh J."/>
            <person name="Smith J."/>
            <person name="Yandell M."/>
            <person name="Nelson C."/>
            <person name="Grigoriev I."/>
            <person name="Davis J."/>
        </authorList>
    </citation>
    <scope>NUCLEOTIDE SEQUENCE</scope>
    <source>
        <strain evidence="4">G11</strain>
    </source>
</reference>
<feature type="region of interest" description="Disordered" evidence="2">
    <location>
        <begin position="141"/>
        <end position="200"/>
    </location>
</feature>
<dbReference type="SUPFAM" id="SSF46565">
    <property type="entry name" value="Chaperone J-domain"/>
    <property type="match status" value="1"/>
</dbReference>
<dbReference type="EMBL" id="MU167277">
    <property type="protein sequence ID" value="KAG0145390.1"/>
    <property type="molecule type" value="Genomic_DNA"/>
</dbReference>
<keyword evidence="5" id="KW-1185">Reference proteome</keyword>